<protein>
    <submittedName>
        <fullName evidence="2">ARM repeat-containing protein</fullName>
    </submittedName>
</protein>
<dbReference type="Gene3D" id="1.25.10.10">
    <property type="entry name" value="Leucine-rich Repeat Variant"/>
    <property type="match status" value="2"/>
</dbReference>
<dbReference type="PANTHER" id="PTHR12697">
    <property type="entry name" value="PBS LYASE HEAT-LIKE PROTEIN"/>
    <property type="match status" value="1"/>
</dbReference>
<dbReference type="KEGG" id="fcy:FRACYDRAFT_242381"/>
<proteinExistence type="predicted"/>
<evidence type="ECO:0000313" key="3">
    <source>
        <dbReference type="Proteomes" id="UP000095751"/>
    </source>
</evidence>
<dbReference type="GO" id="GO:0016491">
    <property type="term" value="F:oxidoreductase activity"/>
    <property type="evidence" value="ECO:0007669"/>
    <property type="project" value="TreeGrafter"/>
</dbReference>
<dbReference type="Pfam" id="PF13646">
    <property type="entry name" value="HEAT_2"/>
    <property type="match status" value="1"/>
</dbReference>
<dbReference type="InParanoid" id="A0A1E7F762"/>
<name>A0A1E7F762_9STRA</name>
<dbReference type="PANTHER" id="PTHR12697:SF5">
    <property type="entry name" value="DEOXYHYPUSINE HYDROXYLASE"/>
    <property type="match status" value="1"/>
</dbReference>
<reference evidence="2 3" key="1">
    <citation type="submission" date="2016-09" db="EMBL/GenBank/DDBJ databases">
        <title>Extensive genetic diversity and differential bi-allelic expression allows diatom success in the polar Southern Ocean.</title>
        <authorList>
            <consortium name="DOE Joint Genome Institute"/>
            <person name="Mock T."/>
            <person name="Otillar R.P."/>
            <person name="Strauss J."/>
            <person name="Dupont C."/>
            <person name="Frickenhaus S."/>
            <person name="Maumus F."/>
            <person name="Mcmullan M."/>
            <person name="Sanges R."/>
            <person name="Schmutz J."/>
            <person name="Toseland A."/>
            <person name="Valas R."/>
            <person name="Veluchamy A."/>
            <person name="Ward B.J."/>
            <person name="Allen A."/>
            <person name="Barry K."/>
            <person name="Falciatore A."/>
            <person name="Ferrante M."/>
            <person name="Fortunato A.E."/>
            <person name="Gloeckner G."/>
            <person name="Gruber A."/>
            <person name="Hipkin R."/>
            <person name="Janech M."/>
            <person name="Kroth P."/>
            <person name="Leese F."/>
            <person name="Lindquist E."/>
            <person name="Lyon B.R."/>
            <person name="Martin J."/>
            <person name="Mayer C."/>
            <person name="Parker M."/>
            <person name="Quesneville H."/>
            <person name="Raymond J."/>
            <person name="Uhlig C."/>
            <person name="Valentin K.U."/>
            <person name="Worden A.Z."/>
            <person name="Armbrust E.V."/>
            <person name="Bowler C."/>
            <person name="Green B."/>
            <person name="Moulton V."/>
            <person name="Van Oosterhout C."/>
            <person name="Grigoriev I."/>
        </authorList>
    </citation>
    <scope>NUCLEOTIDE SEQUENCE [LARGE SCALE GENOMIC DNA]</scope>
    <source>
        <strain evidence="2 3">CCMP1102</strain>
    </source>
</reference>
<dbReference type="InterPro" id="IPR016024">
    <property type="entry name" value="ARM-type_fold"/>
</dbReference>
<dbReference type="EMBL" id="KV784361">
    <property type="protein sequence ID" value="OEU14028.1"/>
    <property type="molecule type" value="Genomic_DNA"/>
</dbReference>
<dbReference type="Pfam" id="PF03130">
    <property type="entry name" value="HEAT_PBS"/>
    <property type="match status" value="1"/>
</dbReference>
<sequence>MWKTPELEDIQTTLRDPTSLIGMRMRAAYYAKQLFVDLQKEEEEEKSHDNTSNNNKNEGKGLLSRTQKMEDIVTVLCEQVFVKEHGSLLRHEFAYVLGQMKTERACTTLENLLLKEDDCVMVRHEAAEALGTLDELSDTCLLALNRLNHVTSENDNSLVVGCACMLAPYNSIDPVEVDPAHISLSTTQLGDILINSIQEDDTSVNDDYDNSSKNNSIGYQRRGDLIERYRAMFCGGESWWRGIVDDTSSPLLRHEVAFVLGQLQHPCSISALEESLSRLDEHAMVRHESAEALGAIEGSSEDWERIESILTKYQKDFDPAVAESCIVALDAADYWGSNDNNASIEFEECSESESAGVSFGKQKHASTVATSEIRKHILAQHFNVVQTAA</sequence>
<dbReference type="Proteomes" id="UP000095751">
    <property type="component" value="Unassembled WGS sequence"/>
</dbReference>
<organism evidence="2 3">
    <name type="scientific">Fragilariopsis cylindrus CCMP1102</name>
    <dbReference type="NCBI Taxonomy" id="635003"/>
    <lineage>
        <taxon>Eukaryota</taxon>
        <taxon>Sar</taxon>
        <taxon>Stramenopiles</taxon>
        <taxon>Ochrophyta</taxon>
        <taxon>Bacillariophyta</taxon>
        <taxon>Bacillariophyceae</taxon>
        <taxon>Bacillariophycidae</taxon>
        <taxon>Bacillariales</taxon>
        <taxon>Bacillariaceae</taxon>
        <taxon>Fragilariopsis</taxon>
    </lineage>
</organism>
<dbReference type="InterPro" id="IPR004155">
    <property type="entry name" value="PBS_lyase_HEAT"/>
</dbReference>
<evidence type="ECO:0000256" key="1">
    <source>
        <dbReference type="SAM" id="MobiDB-lite"/>
    </source>
</evidence>
<dbReference type="SUPFAM" id="SSF48371">
    <property type="entry name" value="ARM repeat"/>
    <property type="match status" value="1"/>
</dbReference>
<dbReference type="AlphaFoldDB" id="A0A1E7F762"/>
<dbReference type="OrthoDB" id="421002at2759"/>
<dbReference type="InterPro" id="IPR011989">
    <property type="entry name" value="ARM-like"/>
</dbReference>
<accession>A0A1E7F762</accession>
<gene>
    <name evidence="2" type="ORF">FRACYDRAFT_242381</name>
</gene>
<evidence type="ECO:0000313" key="2">
    <source>
        <dbReference type="EMBL" id="OEU14028.1"/>
    </source>
</evidence>
<feature type="region of interest" description="Disordered" evidence="1">
    <location>
        <begin position="41"/>
        <end position="63"/>
    </location>
</feature>
<keyword evidence="3" id="KW-1185">Reference proteome</keyword>
<dbReference type="SMART" id="SM00567">
    <property type="entry name" value="EZ_HEAT"/>
    <property type="match status" value="4"/>
</dbReference>